<evidence type="ECO:0000313" key="2">
    <source>
        <dbReference type="Proteomes" id="UP000298327"/>
    </source>
</evidence>
<dbReference type="EMBL" id="SEOQ01000983">
    <property type="protein sequence ID" value="TFY54825.1"/>
    <property type="molecule type" value="Genomic_DNA"/>
</dbReference>
<dbReference type="SUPFAM" id="SSF53098">
    <property type="entry name" value="Ribonuclease H-like"/>
    <property type="match status" value="1"/>
</dbReference>
<organism evidence="1 2">
    <name type="scientific">Dentipellis fragilis</name>
    <dbReference type="NCBI Taxonomy" id="205917"/>
    <lineage>
        <taxon>Eukaryota</taxon>
        <taxon>Fungi</taxon>
        <taxon>Dikarya</taxon>
        <taxon>Basidiomycota</taxon>
        <taxon>Agaricomycotina</taxon>
        <taxon>Agaricomycetes</taxon>
        <taxon>Russulales</taxon>
        <taxon>Hericiaceae</taxon>
        <taxon>Dentipellis</taxon>
    </lineage>
</organism>
<dbReference type="AlphaFoldDB" id="A0A4Y9XXK5"/>
<dbReference type="STRING" id="205917.A0A4Y9XXK5"/>
<dbReference type="Proteomes" id="UP000298327">
    <property type="component" value="Unassembled WGS sequence"/>
</dbReference>
<reference evidence="1 2" key="1">
    <citation type="submission" date="2019-02" db="EMBL/GenBank/DDBJ databases">
        <title>Genome sequencing of the rare red list fungi Dentipellis fragilis.</title>
        <authorList>
            <person name="Buettner E."/>
            <person name="Kellner H."/>
        </authorList>
    </citation>
    <scope>NUCLEOTIDE SEQUENCE [LARGE SCALE GENOMIC DNA]</scope>
    <source>
        <strain evidence="1 2">DSM 105465</strain>
    </source>
</reference>
<name>A0A4Y9XXK5_9AGAM</name>
<gene>
    <name evidence="1" type="ORF">EVG20_g9550</name>
</gene>
<protein>
    <recommendedName>
        <fullName evidence="3">hAT-like transposase RNase-H fold domain-containing protein</fullName>
    </recommendedName>
</protein>
<proteinExistence type="predicted"/>
<evidence type="ECO:0008006" key="3">
    <source>
        <dbReference type="Google" id="ProtNLM"/>
    </source>
</evidence>
<keyword evidence="2" id="KW-1185">Reference proteome</keyword>
<sequence length="334" mass="36944">MRIFPLPSSHLPPSLALSPLPSHGILPRHVHSGAVKLRKGHKCPIMMWHGVRSPFATSHPPHPCTLLHTCALDANATSSLCFALVPSRHAVLVSYHLHSAGTFPHVLAPSLVCLACTRQSMPTSLRQCSGRVFRSTCLLVCAPRADVLPRELCAGALACGVGHAQVCAVSSANQLVVMPRHNKKTKSSLKHLGLSEQEWTLLRQLCPILSRFLEATVRISNAKISLLHEVIPVIDLLTSFLDDATSDNSLLPVVQSAAARGMAVFNKYYAKTNDSIMYRLSMILHPKYKLDYFSRNKWPLQWVEIAKRLLREQWEQYYKPSDAPASTMESKGTP</sequence>
<dbReference type="OrthoDB" id="3359487at2759"/>
<dbReference type="InterPro" id="IPR012337">
    <property type="entry name" value="RNaseH-like_sf"/>
</dbReference>
<evidence type="ECO:0000313" key="1">
    <source>
        <dbReference type="EMBL" id="TFY54825.1"/>
    </source>
</evidence>
<accession>A0A4Y9XXK5</accession>
<comment type="caution">
    <text evidence="1">The sequence shown here is derived from an EMBL/GenBank/DDBJ whole genome shotgun (WGS) entry which is preliminary data.</text>
</comment>